<evidence type="ECO:0000313" key="1">
    <source>
        <dbReference type="EMBL" id="ACZ01808.1"/>
    </source>
</evidence>
<keyword evidence="2" id="KW-1185">Reference proteome</keyword>
<sequence>MCILKVGFNQGIAKGDIQGLNATVGANYLVKDNIKLGGFIHYDNKLGDLTKTHAHIGVIGVNGKFKLKDNKGEIESFIAYKYNYGKYQNKIDTYGNIDDMINKNIEKYYDESVHQHSIEIFNKYSKGFKIVKNLKISPQVENYLSISSSIKYSNIFVDDNKFDEIIYRFIGEKKENKMNDESPLFDKLSTSSDINHIVKTLHRGGVLLEYNGFKNLNIYLNTKLGINYENISITSRIKMEKYRDRNKNTESNINEEALTLDENIIEELKNSLTSENGLKLELDDFNIELNGDDNYIRDKKEFKWKDYINNIGIAYDIKTGVNYNFKKFNFDAYVRFDGNSNNNETLLKDFHKFSINTKIGYNW</sequence>
<dbReference type="AlphaFoldDB" id="D1AVP8"/>
<organism evidence="1 2">
    <name type="scientific">Streptobacillus moniliformis (strain ATCC 14647 / DSM 12112 / NCTC 10651 / 9901)</name>
    <dbReference type="NCBI Taxonomy" id="519441"/>
    <lineage>
        <taxon>Bacteria</taxon>
        <taxon>Fusobacteriati</taxon>
        <taxon>Fusobacteriota</taxon>
        <taxon>Fusobacteriia</taxon>
        <taxon>Fusobacteriales</taxon>
        <taxon>Leptotrichiaceae</taxon>
        <taxon>Streptobacillus</taxon>
    </lineage>
</organism>
<dbReference type="KEGG" id="smf:Smon_1364"/>
<name>D1AVP8_STRM9</name>
<dbReference type="HOGENOM" id="CLU_044849_0_0_0"/>
<accession>D1AVP8</accession>
<proteinExistence type="predicted"/>
<dbReference type="STRING" id="519441.Smon_1364"/>
<dbReference type="Proteomes" id="UP000002072">
    <property type="component" value="Chromosome"/>
</dbReference>
<evidence type="ECO:0000313" key="2">
    <source>
        <dbReference type="Proteomes" id="UP000002072"/>
    </source>
</evidence>
<gene>
    <name evidence="1" type="ordered locus">Smon_1364</name>
</gene>
<dbReference type="EMBL" id="CP001779">
    <property type="protein sequence ID" value="ACZ01808.1"/>
    <property type="molecule type" value="Genomic_DNA"/>
</dbReference>
<reference evidence="1 2" key="1">
    <citation type="journal article" date="2009" name="Stand. Genomic Sci.">
        <title>Complete genome sequence of Streptobacillus moniliformis type strain (9901T).</title>
        <authorList>
            <person name="Nolan M."/>
            <person name="Gronow S."/>
            <person name="Lapidus A."/>
            <person name="Ivanova N."/>
            <person name="Copeland A."/>
            <person name="Lucas S."/>
            <person name="Del Rio T.G."/>
            <person name="Chen F."/>
            <person name="Tice H."/>
            <person name="Pitluck S."/>
            <person name="Cheng J.F."/>
            <person name="Sims D."/>
            <person name="Meincke L."/>
            <person name="Bruce D."/>
            <person name="Goodwin L."/>
            <person name="Brettin T."/>
            <person name="Han C."/>
            <person name="Detter J.C."/>
            <person name="Ovchinikova G."/>
            <person name="Pati A."/>
            <person name="Mavromatis K."/>
            <person name="Mikhailova N."/>
            <person name="Chen A."/>
            <person name="Palaniappan K."/>
            <person name="Land M."/>
            <person name="Hauser L."/>
            <person name="Chang Y.J."/>
            <person name="Jeffries C.D."/>
            <person name="Rohde M."/>
            <person name="Sproer C."/>
            <person name="Goker M."/>
            <person name="Bristow J."/>
            <person name="Eisen J.A."/>
            <person name="Markowitz V."/>
            <person name="Hugenholtz P."/>
            <person name="Kyrpides N.C."/>
            <person name="Klenk H.P."/>
            <person name="Chain P."/>
        </authorList>
    </citation>
    <scope>NUCLEOTIDE SEQUENCE [LARGE SCALE GENOMIC DNA]</scope>
    <source>
        <strain evidence="2">ATCC 14647 / DSM 12112 / NCTC 10651 / 9901</strain>
    </source>
</reference>
<protein>
    <submittedName>
        <fullName evidence="1">Uncharacterized protein</fullName>
    </submittedName>
</protein>